<keyword evidence="2" id="KW-0812">Transmembrane</keyword>
<proteinExistence type="predicted"/>
<sequence length="406" mass="43138">MPAARGLKVAILLWAPLIWQSTPAQAQIHATCTNSSFSWSFNSKGQSPCEVGEALGGVCRPTFAIQALPEGFYYSGVGTTSVTDCVCNTVYYTMLSVCGLCQGGSADRFDLWSKNCTTTTRNFPEPIPAGVNVPHYAYLPLDSVNQTVDLARLRADIGLESTGVASRTSTATSGSLRATSTLRSGGGSGQGSGFDDDLEETAKKAGIIAVCVVAGIWIVWAIGAGLIYWICRRQSRRRYGPPEQMYQSGYVGANTTGPDSSNMGTYAAVPPGTPMTPNEKIYNPNDPATFPHAQPALGYQATTQQPYTPDRTSAAMPMPSSPTTPNQYSPYQQQPYPATPDRNSVYTGPMGAAPGLNPYNAAPYQNQQTVSMPVVGYDTGSAGAPNRLSTPPRPHQQAYMSGVPQV</sequence>
<dbReference type="Proteomes" id="UP001465976">
    <property type="component" value="Unassembled WGS sequence"/>
</dbReference>
<feature type="region of interest" description="Disordered" evidence="1">
    <location>
        <begin position="374"/>
        <end position="406"/>
    </location>
</feature>
<evidence type="ECO:0000256" key="2">
    <source>
        <dbReference type="SAM" id="Phobius"/>
    </source>
</evidence>
<keyword evidence="2" id="KW-1133">Transmembrane helix</keyword>
<dbReference type="EMBL" id="JBAHYK010000050">
    <property type="protein sequence ID" value="KAL0579713.1"/>
    <property type="molecule type" value="Genomic_DNA"/>
</dbReference>
<keyword evidence="2" id="KW-0472">Membrane</keyword>
<keyword evidence="3" id="KW-0732">Signal</keyword>
<feature type="compositionally biased region" description="Low complexity" evidence="1">
    <location>
        <begin position="323"/>
        <end position="332"/>
    </location>
</feature>
<keyword evidence="5" id="KW-1185">Reference proteome</keyword>
<evidence type="ECO:0000313" key="4">
    <source>
        <dbReference type="EMBL" id="KAL0579713.1"/>
    </source>
</evidence>
<feature type="compositionally biased region" description="Polar residues" evidence="1">
    <location>
        <begin position="168"/>
        <end position="183"/>
    </location>
</feature>
<comment type="caution">
    <text evidence="4">The sequence shown here is derived from an EMBL/GenBank/DDBJ whole genome shotgun (WGS) entry which is preliminary data.</text>
</comment>
<organism evidence="4 5">
    <name type="scientific">Marasmius crinis-equi</name>
    <dbReference type="NCBI Taxonomy" id="585013"/>
    <lineage>
        <taxon>Eukaryota</taxon>
        <taxon>Fungi</taxon>
        <taxon>Dikarya</taxon>
        <taxon>Basidiomycota</taxon>
        <taxon>Agaricomycotina</taxon>
        <taxon>Agaricomycetes</taxon>
        <taxon>Agaricomycetidae</taxon>
        <taxon>Agaricales</taxon>
        <taxon>Marasmiineae</taxon>
        <taxon>Marasmiaceae</taxon>
        <taxon>Marasmius</taxon>
    </lineage>
</organism>
<feature type="region of interest" description="Disordered" evidence="1">
    <location>
        <begin position="303"/>
        <end position="332"/>
    </location>
</feature>
<feature type="region of interest" description="Disordered" evidence="1">
    <location>
        <begin position="168"/>
        <end position="194"/>
    </location>
</feature>
<evidence type="ECO:0000256" key="3">
    <source>
        <dbReference type="SAM" id="SignalP"/>
    </source>
</evidence>
<feature type="signal peptide" evidence="3">
    <location>
        <begin position="1"/>
        <end position="26"/>
    </location>
</feature>
<feature type="transmembrane region" description="Helical" evidence="2">
    <location>
        <begin position="207"/>
        <end position="231"/>
    </location>
</feature>
<gene>
    <name evidence="4" type="ORF">V5O48_002277</name>
</gene>
<name>A0ABR3FW12_9AGAR</name>
<reference evidence="4 5" key="1">
    <citation type="submission" date="2024-02" db="EMBL/GenBank/DDBJ databases">
        <title>A draft genome for the cacao thread blight pathogen Marasmius crinis-equi.</title>
        <authorList>
            <person name="Cohen S.P."/>
            <person name="Baruah I.K."/>
            <person name="Amoako-Attah I."/>
            <person name="Bukari Y."/>
            <person name="Meinhardt L.W."/>
            <person name="Bailey B.A."/>
        </authorList>
    </citation>
    <scope>NUCLEOTIDE SEQUENCE [LARGE SCALE GENOMIC DNA]</scope>
    <source>
        <strain evidence="4 5">GH-76</strain>
    </source>
</reference>
<protein>
    <submittedName>
        <fullName evidence="4">Uncharacterized protein</fullName>
    </submittedName>
</protein>
<evidence type="ECO:0000256" key="1">
    <source>
        <dbReference type="SAM" id="MobiDB-lite"/>
    </source>
</evidence>
<evidence type="ECO:0000313" key="5">
    <source>
        <dbReference type="Proteomes" id="UP001465976"/>
    </source>
</evidence>
<feature type="chain" id="PRO_5047207956" evidence="3">
    <location>
        <begin position="27"/>
        <end position="406"/>
    </location>
</feature>
<accession>A0ABR3FW12</accession>